<dbReference type="InterPro" id="IPR007507">
    <property type="entry name" value="Glycos_transf_N"/>
</dbReference>
<name>A0A365UBG7_9RHOB</name>
<dbReference type="GO" id="GO:0043842">
    <property type="term" value="F:Kdo transferase activity"/>
    <property type="evidence" value="ECO:0007669"/>
    <property type="project" value="UniProtKB-EC"/>
</dbReference>
<dbReference type="EC" id="2.4.99.12" evidence="3 8"/>
<keyword evidence="8" id="KW-1003">Cell membrane</keyword>
<evidence type="ECO:0000256" key="7">
    <source>
        <dbReference type="ARBA" id="ARBA00049183"/>
    </source>
</evidence>
<comment type="similarity">
    <text evidence="8">Belongs to the glycosyltransferase group 1 family.</text>
</comment>
<accession>A0A365UBG7</accession>
<evidence type="ECO:0000256" key="8">
    <source>
        <dbReference type="RuleBase" id="RU365103"/>
    </source>
</evidence>
<evidence type="ECO:0000256" key="3">
    <source>
        <dbReference type="ARBA" id="ARBA00012621"/>
    </source>
</evidence>
<evidence type="ECO:0000256" key="2">
    <source>
        <dbReference type="ARBA" id="ARBA00004713"/>
    </source>
</evidence>
<feature type="domain" description="3-deoxy-D-manno-octulosonic-acid transferase N-terminal" evidence="10">
    <location>
        <begin position="30"/>
        <end position="189"/>
    </location>
</feature>
<proteinExistence type="inferred from homology"/>
<dbReference type="AlphaFoldDB" id="A0A365UBG7"/>
<comment type="function">
    <text evidence="1 8">Involved in lipopolysaccharide (LPS) biosynthesis. Catalyzes the transfer of 3-deoxy-D-manno-octulosonate (Kdo) residue(s) from CMP-Kdo to lipid IV(A), the tetraacyldisaccharide-1,4'-bisphosphate precursor of lipid A.</text>
</comment>
<dbReference type="EMBL" id="QNTQ01000005">
    <property type="protein sequence ID" value="RBI86271.1"/>
    <property type="molecule type" value="Genomic_DNA"/>
</dbReference>
<dbReference type="UniPathway" id="UPA00958"/>
<evidence type="ECO:0000256" key="1">
    <source>
        <dbReference type="ARBA" id="ARBA00003394"/>
    </source>
</evidence>
<evidence type="ECO:0000313" key="12">
    <source>
        <dbReference type="Proteomes" id="UP000253370"/>
    </source>
</evidence>
<dbReference type="SUPFAM" id="SSF53756">
    <property type="entry name" value="UDP-Glycosyltransferase/glycogen phosphorylase"/>
    <property type="match status" value="1"/>
</dbReference>
<reference evidence="11 12" key="1">
    <citation type="submission" date="2018-07" db="EMBL/GenBank/DDBJ databases">
        <title>Rhodosalinus sp. strain E84T genomic sequence and assembly.</title>
        <authorList>
            <person name="Liu Z.-W."/>
            <person name="Lu D.-C."/>
        </authorList>
    </citation>
    <scope>NUCLEOTIDE SEQUENCE [LARGE SCALE GENOMIC DNA]</scope>
    <source>
        <strain evidence="11 12">E84</strain>
    </source>
</reference>
<evidence type="ECO:0000313" key="11">
    <source>
        <dbReference type="EMBL" id="RBI86271.1"/>
    </source>
</evidence>
<feature type="region of interest" description="Disordered" evidence="9">
    <location>
        <begin position="1"/>
        <end position="28"/>
    </location>
</feature>
<gene>
    <name evidence="11" type="ORF">DRV85_05820</name>
</gene>
<evidence type="ECO:0000256" key="4">
    <source>
        <dbReference type="ARBA" id="ARBA00019077"/>
    </source>
</evidence>
<dbReference type="PANTHER" id="PTHR42755:SF1">
    <property type="entry name" value="3-DEOXY-D-MANNO-OCTULOSONIC ACID TRANSFERASE, MITOCHONDRIAL-RELATED"/>
    <property type="match status" value="1"/>
</dbReference>
<evidence type="ECO:0000256" key="9">
    <source>
        <dbReference type="SAM" id="MobiDB-lite"/>
    </source>
</evidence>
<keyword evidence="8" id="KW-0472">Membrane</keyword>
<sequence length="407" mass="43419">MSARSRLSALLGRPARSGDDTVAATRTPQRPQGELVWIHVTGTARRSPLLRLGQRLAELRSGLALLYTSGPDVAPPPRLRGDAIWQPLPADTAAGAQGFLDHWAPDCCLWSGGAPRDDLLHAAAEKDVPLFLVDAAEEDLERRGMSWLPVLRRETLARFDAALARDAAAAQRLRRLGMPAESISVTGVLQEGSGPLPCDEDDLERFSTILAGRPVWLAAMTQPGEVPLVLQAHRAALRMAHRLLLILVPNHPVEGDTAAAALEAAELRFARWSERQIPDDATQVLLADTRGEMGLWYRLAPVTFVASSIEPGHGGRDPYEAAALGSAVIYGPNVSHHLDAYSRLVTAGAARMVTDAASLSSAVTNLTAPDRAAAMAEAAWSIVSAGAEVTDRITDLVLDTLDLGQAA</sequence>
<evidence type="ECO:0000256" key="5">
    <source>
        <dbReference type="ARBA" id="ARBA00022679"/>
    </source>
</evidence>
<dbReference type="Proteomes" id="UP000253370">
    <property type="component" value="Unassembled WGS sequence"/>
</dbReference>
<evidence type="ECO:0000256" key="6">
    <source>
        <dbReference type="ARBA" id="ARBA00031445"/>
    </source>
</evidence>
<dbReference type="Gene3D" id="3.40.50.11720">
    <property type="entry name" value="3-Deoxy-D-manno-octulosonic-acid transferase, N-terminal domain"/>
    <property type="match status" value="1"/>
</dbReference>
<keyword evidence="8" id="KW-0448">Lipopolysaccharide biosynthesis</keyword>
<dbReference type="RefSeq" id="WP_113288508.1">
    <property type="nucleotide sequence ID" value="NZ_QNTQ01000005.1"/>
</dbReference>
<evidence type="ECO:0000259" key="10">
    <source>
        <dbReference type="Pfam" id="PF04413"/>
    </source>
</evidence>
<dbReference type="GO" id="GO:0005886">
    <property type="term" value="C:plasma membrane"/>
    <property type="evidence" value="ECO:0007669"/>
    <property type="project" value="UniProtKB-SubCell"/>
</dbReference>
<keyword evidence="12" id="KW-1185">Reference proteome</keyword>
<dbReference type="PANTHER" id="PTHR42755">
    <property type="entry name" value="3-DEOXY-MANNO-OCTULOSONATE CYTIDYLYLTRANSFERASE"/>
    <property type="match status" value="1"/>
</dbReference>
<dbReference type="GO" id="GO:0009244">
    <property type="term" value="P:lipopolysaccharide core region biosynthetic process"/>
    <property type="evidence" value="ECO:0007669"/>
    <property type="project" value="UniProtKB-UniRule"/>
</dbReference>
<organism evidence="11 12">
    <name type="scientific">Rhodosalinus halophilus</name>
    <dbReference type="NCBI Taxonomy" id="2259333"/>
    <lineage>
        <taxon>Bacteria</taxon>
        <taxon>Pseudomonadati</taxon>
        <taxon>Pseudomonadota</taxon>
        <taxon>Alphaproteobacteria</taxon>
        <taxon>Rhodobacterales</taxon>
        <taxon>Paracoccaceae</taxon>
        <taxon>Rhodosalinus</taxon>
    </lineage>
</organism>
<comment type="subcellular location">
    <subcellularLocation>
        <location evidence="8">Cell membrane</location>
    </subcellularLocation>
</comment>
<comment type="pathway">
    <text evidence="2 8">Bacterial outer membrane biogenesis; LPS core biosynthesis.</text>
</comment>
<comment type="catalytic activity">
    <reaction evidence="7 8">
        <text>lipid IVA (E. coli) + CMP-3-deoxy-beta-D-manno-octulosonate = alpha-Kdo-(2-&gt;6)-lipid IVA (E. coli) + CMP + H(+)</text>
        <dbReference type="Rhea" id="RHEA:28066"/>
        <dbReference type="ChEBI" id="CHEBI:15378"/>
        <dbReference type="ChEBI" id="CHEBI:58603"/>
        <dbReference type="ChEBI" id="CHEBI:60364"/>
        <dbReference type="ChEBI" id="CHEBI:60377"/>
        <dbReference type="ChEBI" id="CHEBI:85987"/>
        <dbReference type="EC" id="2.4.99.12"/>
    </reaction>
</comment>
<dbReference type="Gene3D" id="3.40.50.2000">
    <property type="entry name" value="Glycogen Phosphorylase B"/>
    <property type="match status" value="1"/>
</dbReference>
<protein>
    <recommendedName>
        <fullName evidence="4 8">3-deoxy-D-manno-octulosonic acid transferase</fullName>
        <shortName evidence="8">Kdo transferase</shortName>
        <ecNumber evidence="3 8">2.4.99.12</ecNumber>
    </recommendedName>
    <alternativeName>
        <fullName evidence="6 8">Lipid IV(A) 3-deoxy-D-manno-octulosonic acid transferase</fullName>
    </alternativeName>
</protein>
<dbReference type="GO" id="GO:0009245">
    <property type="term" value="P:lipid A biosynthetic process"/>
    <property type="evidence" value="ECO:0007669"/>
    <property type="project" value="TreeGrafter"/>
</dbReference>
<dbReference type="InterPro" id="IPR039901">
    <property type="entry name" value="Kdotransferase"/>
</dbReference>
<comment type="caution">
    <text evidence="11">The sequence shown here is derived from an EMBL/GenBank/DDBJ whole genome shotgun (WGS) entry which is preliminary data.</text>
</comment>
<keyword evidence="5 8" id="KW-0808">Transferase</keyword>
<dbReference type="InterPro" id="IPR038107">
    <property type="entry name" value="Glycos_transf_N_sf"/>
</dbReference>
<dbReference type="Pfam" id="PF04413">
    <property type="entry name" value="Glycos_transf_N"/>
    <property type="match status" value="1"/>
</dbReference>